<feature type="transmembrane region" description="Helical" evidence="6">
    <location>
        <begin position="227"/>
        <end position="251"/>
    </location>
</feature>
<evidence type="ECO:0000313" key="7">
    <source>
        <dbReference type="EMBL" id="OEH92716.1"/>
    </source>
</evidence>
<proteinExistence type="predicted"/>
<keyword evidence="2" id="KW-1003">Cell membrane</keyword>
<evidence type="ECO:0008006" key="9">
    <source>
        <dbReference type="Google" id="ProtNLM"/>
    </source>
</evidence>
<protein>
    <recommendedName>
        <fullName evidence="9">Cytochrome c oxidase assembly factor CtaG</fullName>
    </recommendedName>
</protein>
<keyword evidence="3 6" id="KW-0812">Transmembrane</keyword>
<feature type="transmembrane region" description="Helical" evidence="6">
    <location>
        <begin position="51"/>
        <end position="71"/>
    </location>
</feature>
<evidence type="ECO:0000256" key="3">
    <source>
        <dbReference type="ARBA" id="ARBA00022692"/>
    </source>
</evidence>
<gene>
    <name evidence="7" type="ORF">BFG57_01550</name>
</gene>
<dbReference type="Proteomes" id="UP000095209">
    <property type="component" value="Unassembled WGS sequence"/>
</dbReference>
<feature type="transmembrane region" description="Helical" evidence="6">
    <location>
        <begin position="83"/>
        <end position="102"/>
    </location>
</feature>
<keyword evidence="4 6" id="KW-1133">Transmembrane helix</keyword>
<dbReference type="GO" id="GO:0005886">
    <property type="term" value="C:plasma membrane"/>
    <property type="evidence" value="ECO:0007669"/>
    <property type="project" value="UniProtKB-SubCell"/>
</dbReference>
<dbReference type="InterPro" id="IPR019108">
    <property type="entry name" value="Caa3_assmbl_CtaG-rel"/>
</dbReference>
<accession>A0A1E5LF84</accession>
<evidence type="ECO:0000256" key="1">
    <source>
        <dbReference type="ARBA" id="ARBA00004651"/>
    </source>
</evidence>
<feature type="transmembrane region" description="Helical" evidence="6">
    <location>
        <begin position="185"/>
        <end position="205"/>
    </location>
</feature>
<evidence type="ECO:0000256" key="6">
    <source>
        <dbReference type="SAM" id="Phobius"/>
    </source>
</evidence>
<name>A0A1E5LF84_9BACI</name>
<comment type="caution">
    <text evidence="7">The sequence shown here is derived from an EMBL/GenBank/DDBJ whole genome shotgun (WGS) entry which is preliminary data.</text>
</comment>
<evidence type="ECO:0000313" key="8">
    <source>
        <dbReference type="Proteomes" id="UP000095209"/>
    </source>
</evidence>
<organism evidence="7 8">
    <name type="scientific">Bacillus solimangrovi</name>
    <dbReference type="NCBI Taxonomy" id="1305675"/>
    <lineage>
        <taxon>Bacteria</taxon>
        <taxon>Bacillati</taxon>
        <taxon>Bacillota</taxon>
        <taxon>Bacilli</taxon>
        <taxon>Bacillales</taxon>
        <taxon>Bacillaceae</taxon>
        <taxon>Bacillus</taxon>
    </lineage>
</organism>
<feature type="transmembrane region" description="Helical" evidence="6">
    <location>
        <begin position="114"/>
        <end position="136"/>
    </location>
</feature>
<reference evidence="7 8" key="1">
    <citation type="submission" date="2016-08" db="EMBL/GenBank/DDBJ databases">
        <title>Genome of Bacillus solimangrovi GH2-4.</title>
        <authorList>
            <person name="Lim S."/>
            <person name="Kim B.-C."/>
        </authorList>
    </citation>
    <scope>NUCLEOTIDE SEQUENCE [LARGE SCALE GENOMIC DNA]</scope>
    <source>
        <strain evidence="7 8">GH2-4</strain>
    </source>
</reference>
<dbReference type="STRING" id="1305675.BFG57_01550"/>
<evidence type="ECO:0000256" key="2">
    <source>
        <dbReference type="ARBA" id="ARBA00022475"/>
    </source>
</evidence>
<comment type="subcellular location">
    <subcellularLocation>
        <location evidence="1">Cell membrane</location>
        <topology evidence="1">Multi-pass membrane protein</topology>
    </subcellularLocation>
</comment>
<feature type="transmembrane region" description="Helical" evidence="6">
    <location>
        <begin position="156"/>
        <end position="173"/>
    </location>
</feature>
<sequence>MNLFLELFRHHHWFEIIGVHHALLIILVGYFYLNYFKRNPHTKNASLKKQLFITGLCLYYFASATPLHILSEHIFSVKMVKASIVYFVVPPCLLAGIPAEMLRPIIWNYRIRQTLYILTKPILSTIIFYVLFFLYLNPNLFHFINEGWLLDELSHVTLFCFSLFMWWSIITPLKELNYLSDLYRLANLLINGCILFGITYPFFLWDEPYKQFQDFPFPTYYSQNDDVIIGAAAILFVQKLLIIVIAGVIFYKRFKQENVIDPVNVSGLMGVKDPK</sequence>
<evidence type="ECO:0000256" key="4">
    <source>
        <dbReference type="ARBA" id="ARBA00022989"/>
    </source>
</evidence>
<feature type="transmembrane region" description="Helical" evidence="6">
    <location>
        <begin position="12"/>
        <end position="31"/>
    </location>
</feature>
<dbReference type="AlphaFoldDB" id="A0A1E5LF84"/>
<dbReference type="RefSeq" id="WP_069717158.1">
    <property type="nucleotide sequence ID" value="NZ_MJEH01000022.1"/>
</dbReference>
<keyword evidence="8" id="KW-1185">Reference proteome</keyword>
<evidence type="ECO:0000256" key="5">
    <source>
        <dbReference type="ARBA" id="ARBA00023136"/>
    </source>
</evidence>
<dbReference type="OrthoDB" id="2936396at2"/>
<dbReference type="Pfam" id="PF09678">
    <property type="entry name" value="Caa3_CtaG"/>
    <property type="match status" value="1"/>
</dbReference>
<dbReference type="EMBL" id="MJEH01000022">
    <property type="protein sequence ID" value="OEH92716.1"/>
    <property type="molecule type" value="Genomic_DNA"/>
</dbReference>
<keyword evidence="5 6" id="KW-0472">Membrane</keyword>